<name>A0A382EQB0_9ZZZZ</name>
<sequence>GCYSIYGHGHHMSRTNLPELCSPAQGVPFLGETAPVQPGHNGAHSPSLYRCWLLVYICSAQWI</sequence>
<dbReference type="AlphaFoldDB" id="A0A382EQB0"/>
<feature type="non-terminal residue" evidence="1">
    <location>
        <position position="63"/>
    </location>
</feature>
<proteinExistence type="predicted"/>
<accession>A0A382EQB0</accession>
<organism evidence="1">
    <name type="scientific">marine metagenome</name>
    <dbReference type="NCBI Taxonomy" id="408172"/>
    <lineage>
        <taxon>unclassified sequences</taxon>
        <taxon>metagenomes</taxon>
        <taxon>ecological metagenomes</taxon>
    </lineage>
</organism>
<gene>
    <name evidence="1" type="ORF">METZ01_LOCUS205045</name>
</gene>
<dbReference type="EMBL" id="UINC01045434">
    <property type="protein sequence ID" value="SVB52191.1"/>
    <property type="molecule type" value="Genomic_DNA"/>
</dbReference>
<protein>
    <submittedName>
        <fullName evidence="1">Uncharacterized protein</fullName>
    </submittedName>
</protein>
<reference evidence="1" key="1">
    <citation type="submission" date="2018-05" db="EMBL/GenBank/DDBJ databases">
        <authorList>
            <person name="Lanie J.A."/>
            <person name="Ng W.-L."/>
            <person name="Kazmierczak K.M."/>
            <person name="Andrzejewski T.M."/>
            <person name="Davidsen T.M."/>
            <person name="Wayne K.J."/>
            <person name="Tettelin H."/>
            <person name="Glass J.I."/>
            <person name="Rusch D."/>
            <person name="Podicherti R."/>
            <person name="Tsui H.-C.T."/>
            <person name="Winkler M.E."/>
        </authorList>
    </citation>
    <scope>NUCLEOTIDE SEQUENCE</scope>
</reference>
<feature type="non-terminal residue" evidence="1">
    <location>
        <position position="1"/>
    </location>
</feature>
<evidence type="ECO:0000313" key="1">
    <source>
        <dbReference type="EMBL" id="SVB52191.1"/>
    </source>
</evidence>